<dbReference type="RefSeq" id="WP_136830168.1">
    <property type="nucleotide sequence ID" value="NZ_SWBM01000001.1"/>
</dbReference>
<evidence type="ECO:0000256" key="1">
    <source>
        <dbReference type="SAM" id="SignalP"/>
    </source>
</evidence>
<gene>
    <name evidence="2" type="ORF">FA727_06875</name>
</gene>
<reference evidence="2 3" key="1">
    <citation type="journal article" date="2011" name="J. Microbiol.">
        <title>Bacillus kyonggiensis sp. nov., isolated from soil of a lettuce field.</title>
        <authorList>
            <person name="Dong K."/>
            <person name="Lee S."/>
        </authorList>
    </citation>
    <scope>NUCLEOTIDE SEQUENCE [LARGE SCALE GENOMIC DNA]</scope>
    <source>
        <strain evidence="2 3">NB22</strain>
    </source>
</reference>
<keyword evidence="1" id="KW-0732">Signal</keyword>
<evidence type="ECO:0000313" key="2">
    <source>
        <dbReference type="EMBL" id="TKC19258.1"/>
    </source>
</evidence>
<sequence>MKKELFFLVSAFFFMSMTAITVVYAVEEEAKEKSEIIAESDVDVSGDGVAENIVVKGSILEENESLYKNVTIHLSDPNGQKQKIALEDGFKPKLTFRDLNQDGVKDIYVAIPTHGSGGVSNYYLYTAKDFQITDLTVPDPLVIQSQFLNGYKAKITIEDNNKTHKFNLKNRAEEYENSGLYFQGKMNEPTELMIHAYSKLEPVKVRGKKVGLRGTQQISGAYNADLIGKIESTWIYQNGKWELLRTKVFETSDEKGKE</sequence>
<comment type="caution">
    <text evidence="2">The sequence shown here is derived from an EMBL/GenBank/DDBJ whole genome shotgun (WGS) entry which is preliminary data.</text>
</comment>
<dbReference type="InterPro" id="IPR028994">
    <property type="entry name" value="Integrin_alpha_N"/>
</dbReference>
<dbReference type="OrthoDB" id="1653343at2"/>
<name>A0A4U1DAP9_9BACI</name>
<feature type="chain" id="PRO_5020952588" evidence="1">
    <location>
        <begin position="26"/>
        <end position="258"/>
    </location>
</feature>
<proteinExistence type="predicted"/>
<dbReference type="AlphaFoldDB" id="A0A4U1DAP9"/>
<accession>A0A4U1DAP9</accession>
<feature type="signal peptide" evidence="1">
    <location>
        <begin position="1"/>
        <end position="25"/>
    </location>
</feature>
<dbReference type="Proteomes" id="UP000307756">
    <property type="component" value="Unassembled WGS sequence"/>
</dbReference>
<dbReference type="SUPFAM" id="SSF69318">
    <property type="entry name" value="Integrin alpha N-terminal domain"/>
    <property type="match status" value="1"/>
</dbReference>
<protein>
    <submittedName>
        <fullName evidence="2">Uncharacterized protein</fullName>
    </submittedName>
</protein>
<evidence type="ECO:0000313" key="3">
    <source>
        <dbReference type="Proteomes" id="UP000307756"/>
    </source>
</evidence>
<dbReference type="EMBL" id="SWBM01000001">
    <property type="protein sequence ID" value="TKC19258.1"/>
    <property type="molecule type" value="Genomic_DNA"/>
</dbReference>
<keyword evidence="3" id="KW-1185">Reference proteome</keyword>
<organism evidence="2 3">
    <name type="scientific">Robertmurraya kyonggiensis</name>
    <dbReference type="NCBI Taxonomy" id="1037680"/>
    <lineage>
        <taxon>Bacteria</taxon>
        <taxon>Bacillati</taxon>
        <taxon>Bacillota</taxon>
        <taxon>Bacilli</taxon>
        <taxon>Bacillales</taxon>
        <taxon>Bacillaceae</taxon>
        <taxon>Robertmurraya</taxon>
    </lineage>
</organism>